<name>A0A7C0X021_9EURY</name>
<sequence>MRKKIKIPQYHDWWFDNAIEFLGHLLERLDIEIEWNDGISFDPLKEEDVERLVEEIEQLIEVKLRYPKLNNETGAIEKKWRVYLPLTASNKRGDYVYK</sequence>
<reference evidence="1" key="1">
    <citation type="journal article" date="2020" name="mSystems">
        <title>Genome- and Community-Level Interaction Insights into Carbon Utilization and Element Cycling Functions of Hydrothermarchaeota in Hydrothermal Sediment.</title>
        <authorList>
            <person name="Zhou Z."/>
            <person name="Liu Y."/>
            <person name="Xu W."/>
            <person name="Pan J."/>
            <person name="Luo Z.H."/>
            <person name="Li M."/>
        </authorList>
    </citation>
    <scope>NUCLEOTIDE SEQUENCE [LARGE SCALE GENOMIC DNA]</scope>
    <source>
        <strain evidence="1">HyVt-185</strain>
    </source>
</reference>
<organism evidence="1">
    <name type="scientific">Candidatus Syntropharchaeum butanivorans</name>
    <dbReference type="NCBI Taxonomy" id="1839936"/>
    <lineage>
        <taxon>Archaea</taxon>
        <taxon>Methanobacteriati</taxon>
        <taxon>Methanobacteriota</taxon>
        <taxon>Stenosarchaea group</taxon>
        <taxon>Methanomicrobia</taxon>
        <taxon>Methanosarcinales</taxon>
        <taxon>ANME-2 cluster</taxon>
        <taxon>Candidatus Syntropharchaeum</taxon>
    </lineage>
</organism>
<gene>
    <name evidence="1" type="ORF">ENG09_00350</name>
</gene>
<dbReference type="Proteomes" id="UP000885863">
    <property type="component" value="Unassembled WGS sequence"/>
</dbReference>
<accession>A0A7C0X021</accession>
<dbReference type="AlphaFoldDB" id="A0A7C0X021"/>
<proteinExistence type="predicted"/>
<protein>
    <submittedName>
        <fullName evidence="1">Uncharacterized protein</fullName>
    </submittedName>
</protein>
<evidence type="ECO:0000313" key="1">
    <source>
        <dbReference type="EMBL" id="HDM35690.1"/>
    </source>
</evidence>
<comment type="caution">
    <text evidence="1">The sequence shown here is derived from an EMBL/GenBank/DDBJ whole genome shotgun (WGS) entry which is preliminary data.</text>
</comment>
<feature type="non-terminal residue" evidence="1">
    <location>
        <position position="98"/>
    </location>
</feature>
<dbReference type="EMBL" id="DQZR01000015">
    <property type="protein sequence ID" value="HDM35690.1"/>
    <property type="molecule type" value="Genomic_DNA"/>
</dbReference>